<accession>A0ACB6RNZ2</accession>
<proteinExistence type="predicted"/>
<dbReference type="EMBL" id="MU006735">
    <property type="protein sequence ID" value="KAF2623675.1"/>
    <property type="molecule type" value="Genomic_DNA"/>
</dbReference>
<dbReference type="Proteomes" id="UP000799754">
    <property type="component" value="Unassembled WGS sequence"/>
</dbReference>
<protein>
    <submittedName>
        <fullName evidence="1">Uncharacterized protein</fullName>
    </submittedName>
</protein>
<reference evidence="1" key="1">
    <citation type="journal article" date="2020" name="Stud. Mycol.">
        <title>101 Dothideomycetes genomes: a test case for predicting lifestyles and emergence of pathogens.</title>
        <authorList>
            <person name="Haridas S."/>
            <person name="Albert R."/>
            <person name="Binder M."/>
            <person name="Bloem J."/>
            <person name="Labutti K."/>
            <person name="Salamov A."/>
            <person name="Andreopoulos B."/>
            <person name="Baker S."/>
            <person name="Barry K."/>
            <person name="Bills G."/>
            <person name="Bluhm B."/>
            <person name="Cannon C."/>
            <person name="Castanera R."/>
            <person name="Culley D."/>
            <person name="Daum C."/>
            <person name="Ezra D."/>
            <person name="Gonzalez J."/>
            <person name="Henrissat B."/>
            <person name="Kuo A."/>
            <person name="Liang C."/>
            <person name="Lipzen A."/>
            <person name="Lutzoni F."/>
            <person name="Magnuson J."/>
            <person name="Mondo S."/>
            <person name="Nolan M."/>
            <person name="Ohm R."/>
            <person name="Pangilinan J."/>
            <person name="Park H.-J."/>
            <person name="Ramirez L."/>
            <person name="Alfaro M."/>
            <person name="Sun H."/>
            <person name="Tritt A."/>
            <person name="Yoshinaga Y."/>
            <person name="Zwiers L.-H."/>
            <person name="Turgeon B."/>
            <person name="Goodwin S."/>
            <person name="Spatafora J."/>
            <person name="Crous P."/>
            <person name="Grigoriev I."/>
        </authorList>
    </citation>
    <scope>NUCLEOTIDE SEQUENCE</scope>
    <source>
        <strain evidence="1">CBS 525.71</strain>
    </source>
</reference>
<organism evidence="1 2">
    <name type="scientific">Macroventuria anomochaeta</name>
    <dbReference type="NCBI Taxonomy" id="301207"/>
    <lineage>
        <taxon>Eukaryota</taxon>
        <taxon>Fungi</taxon>
        <taxon>Dikarya</taxon>
        <taxon>Ascomycota</taxon>
        <taxon>Pezizomycotina</taxon>
        <taxon>Dothideomycetes</taxon>
        <taxon>Pleosporomycetidae</taxon>
        <taxon>Pleosporales</taxon>
        <taxon>Pleosporineae</taxon>
        <taxon>Didymellaceae</taxon>
        <taxon>Macroventuria</taxon>
    </lineage>
</organism>
<keyword evidence="2" id="KW-1185">Reference proteome</keyword>
<gene>
    <name evidence="1" type="ORF">BU25DRAFT_172515</name>
</gene>
<name>A0ACB6RNZ2_9PLEO</name>
<comment type="caution">
    <text evidence="1">The sequence shown here is derived from an EMBL/GenBank/DDBJ whole genome shotgun (WGS) entry which is preliminary data.</text>
</comment>
<evidence type="ECO:0000313" key="1">
    <source>
        <dbReference type="EMBL" id="KAF2623675.1"/>
    </source>
</evidence>
<sequence length="188" mass="21305">MARIIYHIYAQILTVISASSRLFILLHQTHTKLHSVFETYLFIRRARRSSQTRVGDIEEQPLSEKQPLLVEPASTKPPRTQSTSEQVAVLALYEKQPLFERPVFEGPHSTNDKRGRVFESEEDPEEAETRYLVATCLVVNWFMIVSDHVEWSALWGWAMGVAVEAAEYCVENGLVAYGGPLRGAELGD</sequence>
<evidence type="ECO:0000313" key="2">
    <source>
        <dbReference type="Proteomes" id="UP000799754"/>
    </source>
</evidence>